<keyword evidence="1" id="KW-0175">Coiled coil</keyword>
<protein>
    <submittedName>
        <fullName evidence="3">Uncharacterized protein</fullName>
    </submittedName>
</protein>
<feature type="coiled-coil region" evidence="1">
    <location>
        <begin position="138"/>
        <end position="176"/>
    </location>
</feature>
<accession>A0AAD7FK98</accession>
<proteinExistence type="predicted"/>
<dbReference type="EMBL" id="JARKIF010000010">
    <property type="protein sequence ID" value="KAJ7628912.1"/>
    <property type="molecule type" value="Genomic_DNA"/>
</dbReference>
<dbReference type="Proteomes" id="UP001221142">
    <property type="component" value="Unassembled WGS sequence"/>
</dbReference>
<feature type="region of interest" description="Disordered" evidence="2">
    <location>
        <begin position="209"/>
        <end position="241"/>
    </location>
</feature>
<comment type="caution">
    <text evidence="3">The sequence shown here is derived from an EMBL/GenBank/DDBJ whole genome shotgun (WGS) entry which is preliminary data.</text>
</comment>
<reference evidence="3" key="1">
    <citation type="submission" date="2023-03" db="EMBL/GenBank/DDBJ databases">
        <title>Massive genome expansion in bonnet fungi (Mycena s.s.) driven by repeated elements and novel gene families across ecological guilds.</title>
        <authorList>
            <consortium name="Lawrence Berkeley National Laboratory"/>
            <person name="Harder C.B."/>
            <person name="Miyauchi S."/>
            <person name="Viragh M."/>
            <person name="Kuo A."/>
            <person name="Thoen E."/>
            <person name="Andreopoulos B."/>
            <person name="Lu D."/>
            <person name="Skrede I."/>
            <person name="Drula E."/>
            <person name="Henrissat B."/>
            <person name="Morin E."/>
            <person name="Kohler A."/>
            <person name="Barry K."/>
            <person name="LaButti K."/>
            <person name="Morin E."/>
            <person name="Salamov A."/>
            <person name="Lipzen A."/>
            <person name="Mereny Z."/>
            <person name="Hegedus B."/>
            <person name="Baldrian P."/>
            <person name="Stursova M."/>
            <person name="Weitz H."/>
            <person name="Taylor A."/>
            <person name="Grigoriev I.V."/>
            <person name="Nagy L.G."/>
            <person name="Martin F."/>
            <person name="Kauserud H."/>
        </authorList>
    </citation>
    <scope>NUCLEOTIDE SEQUENCE</scope>
    <source>
        <strain evidence="3">9284</strain>
    </source>
</reference>
<name>A0AAD7FK98_9AGAR</name>
<sequence>MAHGLQSASTNRGERHDWAVVHLSSIFVGQMCSRRILCAAYFTGFSETHRRHWYPQNTLQTPAPKLVHQCPWTHSGGFFACPELDGHLIHSNTRLANYVHFTLESSQGGVGAPCLHSSPFPFASSQVLASGRLRAAKRREQLKHNEEAQERAREARARYRENNRELLAKKQRLVRKRAFIKKHGIHAYIQRCFDTPLPQKKAPLVQEEVSDGDDDGINAWQGHSNAQPLISPYNDPFFKRR</sequence>
<gene>
    <name evidence="3" type="ORF">FB45DRAFT_1028978</name>
</gene>
<evidence type="ECO:0000256" key="1">
    <source>
        <dbReference type="SAM" id="Coils"/>
    </source>
</evidence>
<evidence type="ECO:0000313" key="3">
    <source>
        <dbReference type="EMBL" id="KAJ7628912.1"/>
    </source>
</evidence>
<organism evidence="3 4">
    <name type="scientific">Roridomyces roridus</name>
    <dbReference type="NCBI Taxonomy" id="1738132"/>
    <lineage>
        <taxon>Eukaryota</taxon>
        <taxon>Fungi</taxon>
        <taxon>Dikarya</taxon>
        <taxon>Basidiomycota</taxon>
        <taxon>Agaricomycotina</taxon>
        <taxon>Agaricomycetes</taxon>
        <taxon>Agaricomycetidae</taxon>
        <taxon>Agaricales</taxon>
        <taxon>Marasmiineae</taxon>
        <taxon>Mycenaceae</taxon>
        <taxon>Roridomyces</taxon>
    </lineage>
</organism>
<dbReference type="AlphaFoldDB" id="A0AAD7FK98"/>
<keyword evidence="4" id="KW-1185">Reference proteome</keyword>
<evidence type="ECO:0000256" key="2">
    <source>
        <dbReference type="SAM" id="MobiDB-lite"/>
    </source>
</evidence>
<evidence type="ECO:0000313" key="4">
    <source>
        <dbReference type="Proteomes" id="UP001221142"/>
    </source>
</evidence>